<sequence>TELLGKSERSAYSTLGVCMFYAIGYVILPIFAYYIRNWRMLLLALTIPEVLYIPFWWLIPESPRWLISQGRATEAEKIVQAFARKNGITHVGVIFQHVNTQEYTLLNSTVGQTHSYGFLDLIRTANIRNITILSFLVWMTTSIGYFVLTLGTPNMYGDPYLNCFISAASEIVAYTMAWWMVSHAPRRLSTASMLILSGVILLFIQFIPPSLHILTTALVMVGKAGITISFAIVYVFSAELYPTVVRSMGIGICSMASRVGSIISPYFVYLGTYNRILPFMLMGAFILLAGTFTLLLPETRDHPLPENVQQVQPIRCLCRPIAQHHSESEASKTPSQQEIKVQNGSVFSLPNSTPGPS</sequence>
<keyword evidence="4 6" id="KW-0472">Membrane</keyword>
<dbReference type="Gene3D" id="1.20.1250.20">
    <property type="entry name" value="MFS general substrate transporter like domains"/>
    <property type="match status" value="1"/>
</dbReference>
<dbReference type="Proteomes" id="UP000288216">
    <property type="component" value="Unassembled WGS sequence"/>
</dbReference>
<feature type="transmembrane region" description="Helical" evidence="6">
    <location>
        <begin position="41"/>
        <end position="59"/>
    </location>
</feature>
<feature type="domain" description="Major facilitator superfamily (MFS) profile" evidence="7">
    <location>
        <begin position="1"/>
        <end position="301"/>
    </location>
</feature>
<gene>
    <name evidence="8" type="ORF">scyTo_0017943</name>
</gene>
<feature type="region of interest" description="Disordered" evidence="5">
    <location>
        <begin position="326"/>
        <end position="357"/>
    </location>
</feature>
<dbReference type="AlphaFoldDB" id="A0A401Q315"/>
<keyword evidence="9" id="KW-1185">Reference proteome</keyword>
<evidence type="ECO:0000256" key="1">
    <source>
        <dbReference type="ARBA" id="ARBA00004141"/>
    </source>
</evidence>
<feature type="transmembrane region" description="Helical" evidence="6">
    <location>
        <begin position="188"/>
        <end position="207"/>
    </location>
</feature>
<dbReference type="SUPFAM" id="SSF103473">
    <property type="entry name" value="MFS general substrate transporter"/>
    <property type="match status" value="1"/>
</dbReference>
<dbReference type="InterPro" id="IPR020846">
    <property type="entry name" value="MFS_dom"/>
</dbReference>
<dbReference type="OrthoDB" id="3936150at2759"/>
<feature type="compositionally biased region" description="Polar residues" evidence="5">
    <location>
        <begin position="331"/>
        <end position="357"/>
    </location>
</feature>
<dbReference type="GO" id="GO:0016020">
    <property type="term" value="C:membrane"/>
    <property type="evidence" value="ECO:0007669"/>
    <property type="project" value="UniProtKB-SubCell"/>
</dbReference>
<accession>A0A401Q315</accession>
<dbReference type="GO" id="GO:0022857">
    <property type="term" value="F:transmembrane transporter activity"/>
    <property type="evidence" value="ECO:0007669"/>
    <property type="project" value="InterPro"/>
</dbReference>
<feature type="non-terminal residue" evidence="8">
    <location>
        <position position="1"/>
    </location>
</feature>
<comment type="caution">
    <text evidence="8">The sequence shown here is derived from an EMBL/GenBank/DDBJ whole genome shotgun (WGS) entry which is preliminary data.</text>
</comment>
<keyword evidence="3 6" id="KW-1133">Transmembrane helix</keyword>
<dbReference type="STRING" id="75743.A0A401Q315"/>
<evidence type="ECO:0000256" key="6">
    <source>
        <dbReference type="SAM" id="Phobius"/>
    </source>
</evidence>
<dbReference type="PANTHER" id="PTHR24064">
    <property type="entry name" value="SOLUTE CARRIER FAMILY 22 MEMBER"/>
    <property type="match status" value="1"/>
</dbReference>
<evidence type="ECO:0000256" key="5">
    <source>
        <dbReference type="SAM" id="MobiDB-lite"/>
    </source>
</evidence>
<evidence type="ECO:0000313" key="9">
    <source>
        <dbReference type="Proteomes" id="UP000288216"/>
    </source>
</evidence>
<feature type="transmembrane region" description="Helical" evidence="6">
    <location>
        <begin position="213"/>
        <end position="236"/>
    </location>
</feature>
<feature type="transmembrane region" description="Helical" evidence="6">
    <location>
        <begin position="130"/>
        <end position="147"/>
    </location>
</feature>
<keyword evidence="2 6" id="KW-0812">Transmembrane</keyword>
<evidence type="ECO:0000256" key="2">
    <source>
        <dbReference type="ARBA" id="ARBA00022692"/>
    </source>
</evidence>
<proteinExistence type="predicted"/>
<dbReference type="InterPro" id="IPR036259">
    <property type="entry name" value="MFS_trans_sf"/>
</dbReference>
<protein>
    <recommendedName>
        <fullName evidence="7">Major facilitator superfamily (MFS) profile domain-containing protein</fullName>
    </recommendedName>
</protein>
<evidence type="ECO:0000256" key="3">
    <source>
        <dbReference type="ARBA" id="ARBA00022989"/>
    </source>
</evidence>
<feature type="transmembrane region" description="Helical" evidence="6">
    <location>
        <begin position="276"/>
        <end position="296"/>
    </location>
</feature>
<dbReference type="Pfam" id="PF00083">
    <property type="entry name" value="Sugar_tr"/>
    <property type="match status" value="1"/>
</dbReference>
<feature type="transmembrane region" description="Helical" evidence="6">
    <location>
        <begin position="248"/>
        <end position="270"/>
    </location>
</feature>
<dbReference type="InterPro" id="IPR005828">
    <property type="entry name" value="MFS_sugar_transport-like"/>
</dbReference>
<feature type="transmembrane region" description="Helical" evidence="6">
    <location>
        <begin position="12"/>
        <end position="35"/>
    </location>
</feature>
<evidence type="ECO:0000256" key="4">
    <source>
        <dbReference type="ARBA" id="ARBA00023136"/>
    </source>
</evidence>
<evidence type="ECO:0000259" key="7">
    <source>
        <dbReference type="PROSITE" id="PS50850"/>
    </source>
</evidence>
<dbReference type="PROSITE" id="PS50850">
    <property type="entry name" value="MFS"/>
    <property type="match status" value="1"/>
</dbReference>
<name>A0A401Q315_SCYTO</name>
<evidence type="ECO:0000313" key="8">
    <source>
        <dbReference type="EMBL" id="GCB79713.1"/>
    </source>
</evidence>
<comment type="subcellular location">
    <subcellularLocation>
        <location evidence="1">Membrane</location>
        <topology evidence="1">Multi-pass membrane protein</topology>
    </subcellularLocation>
</comment>
<dbReference type="EMBL" id="BFAA01012064">
    <property type="protein sequence ID" value="GCB79713.1"/>
    <property type="molecule type" value="Genomic_DNA"/>
</dbReference>
<feature type="transmembrane region" description="Helical" evidence="6">
    <location>
        <begin position="159"/>
        <end position="181"/>
    </location>
</feature>
<organism evidence="8 9">
    <name type="scientific">Scyliorhinus torazame</name>
    <name type="common">Cloudy catshark</name>
    <name type="synonym">Catulus torazame</name>
    <dbReference type="NCBI Taxonomy" id="75743"/>
    <lineage>
        <taxon>Eukaryota</taxon>
        <taxon>Metazoa</taxon>
        <taxon>Chordata</taxon>
        <taxon>Craniata</taxon>
        <taxon>Vertebrata</taxon>
        <taxon>Chondrichthyes</taxon>
        <taxon>Elasmobranchii</taxon>
        <taxon>Galeomorphii</taxon>
        <taxon>Galeoidea</taxon>
        <taxon>Carcharhiniformes</taxon>
        <taxon>Scyliorhinidae</taxon>
        <taxon>Scyliorhinus</taxon>
    </lineage>
</organism>
<dbReference type="OMA" id="LACEDDW"/>
<reference evidence="8 9" key="1">
    <citation type="journal article" date="2018" name="Nat. Ecol. Evol.">
        <title>Shark genomes provide insights into elasmobranch evolution and the origin of vertebrates.</title>
        <authorList>
            <person name="Hara Y"/>
            <person name="Yamaguchi K"/>
            <person name="Onimaru K"/>
            <person name="Kadota M"/>
            <person name="Koyanagi M"/>
            <person name="Keeley SD"/>
            <person name="Tatsumi K"/>
            <person name="Tanaka K"/>
            <person name="Motone F"/>
            <person name="Kageyama Y"/>
            <person name="Nozu R"/>
            <person name="Adachi N"/>
            <person name="Nishimura O"/>
            <person name="Nakagawa R"/>
            <person name="Tanegashima C"/>
            <person name="Kiyatake I"/>
            <person name="Matsumoto R"/>
            <person name="Murakumo K"/>
            <person name="Nishida K"/>
            <person name="Terakita A"/>
            <person name="Kuratani S"/>
            <person name="Sato K"/>
            <person name="Hyodo S Kuraku.S."/>
        </authorList>
    </citation>
    <scope>NUCLEOTIDE SEQUENCE [LARGE SCALE GENOMIC DNA]</scope>
</reference>